<accession>A0ABV7NE00</accession>
<dbReference type="Proteomes" id="UP001595681">
    <property type="component" value="Unassembled WGS sequence"/>
</dbReference>
<sequence length="160" mass="17828">MGSRERHMEGSPGRDMPRASLLALARQTQQARIHCSAHFPKHVFRDSAWDIMLELFITAEEGRTLCVKDIMAISGESATGTVRRIEGLEEAQLVVRRYDPRDHRRMLVELSGRGRHAMISFLQHLFEAGEAASRDGVSVTPISFVPIAPRQPQRGLGDAG</sequence>
<dbReference type="SUPFAM" id="SSF46785">
    <property type="entry name" value="Winged helix' DNA-binding domain"/>
    <property type="match status" value="1"/>
</dbReference>
<evidence type="ECO:0000313" key="1">
    <source>
        <dbReference type="EMBL" id="MFC3441711.1"/>
    </source>
</evidence>
<dbReference type="InterPro" id="IPR036388">
    <property type="entry name" value="WH-like_DNA-bd_sf"/>
</dbReference>
<gene>
    <name evidence="1" type="ORF">ACFOKF_11045</name>
</gene>
<name>A0ABV7NE00_9SPHN</name>
<organism evidence="1 2">
    <name type="scientific">Sphingobium rhizovicinum</name>
    <dbReference type="NCBI Taxonomy" id="432308"/>
    <lineage>
        <taxon>Bacteria</taxon>
        <taxon>Pseudomonadati</taxon>
        <taxon>Pseudomonadota</taxon>
        <taxon>Alphaproteobacteria</taxon>
        <taxon>Sphingomonadales</taxon>
        <taxon>Sphingomonadaceae</taxon>
        <taxon>Sphingobium</taxon>
    </lineage>
</organism>
<proteinExistence type="predicted"/>
<protein>
    <submittedName>
        <fullName evidence="1">MarR family transcriptional regulator</fullName>
    </submittedName>
</protein>
<dbReference type="InterPro" id="IPR036390">
    <property type="entry name" value="WH_DNA-bd_sf"/>
</dbReference>
<comment type="caution">
    <text evidence="1">The sequence shown here is derived from an EMBL/GenBank/DDBJ whole genome shotgun (WGS) entry which is preliminary data.</text>
</comment>
<dbReference type="Gene3D" id="1.10.10.10">
    <property type="entry name" value="Winged helix-like DNA-binding domain superfamily/Winged helix DNA-binding domain"/>
    <property type="match status" value="1"/>
</dbReference>
<reference evidence="2" key="1">
    <citation type="journal article" date="2019" name="Int. J. Syst. Evol. Microbiol.">
        <title>The Global Catalogue of Microorganisms (GCM) 10K type strain sequencing project: providing services to taxonomists for standard genome sequencing and annotation.</title>
        <authorList>
            <consortium name="The Broad Institute Genomics Platform"/>
            <consortium name="The Broad Institute Genome Sequencing Center for Infectious Disease"/>
            <person name="Wu L."/>
            <person name="Ma J."/>
        </authorList>
    </citation>
    <scope>NUCLEOTIDE SEQUENCE [LARGE SCALE GENOMIC DNA]</scope>
    <source>
        <strain evidence="2">CCM 7491</strain>
    </source>
</reference>
<evidence type="ECO:0000313" key="2">
    <source>
        <dbReference type="Proteomes" id="UP001595681"/>
    </source>
</evidence>
<dbReference type="RefSeq" id="WP_380795641.1">
    <property type="nucleotide sequence ID" value="NZ_JBHRVU010000004.1"/>
</dbReference>
<dbReference type="EMBL" id="JBHRVU010000004">
    <property type="protein sequence ID" value="MFC3441711.1"/>
    <property type="molecule type" value="Genomic_DNA"/>
</dbReference>
<keyword evidence="2" id="KW-1185">Reference proteome</keyword>